<dbReference type="RefSeq" id="WP_108973122.1">
    <property type="nucleotide sequence ID" value="NZ_BFBB01000002.1"/>
</dbReference>
<dbReference type="GO" id="GO:0016747">
    <property type="term" value="F:acyltransferase activity, transferring groups other than amino-acyl groups"/>
    <property type="evidence" value="ECO:0007669"/>
    <property type="project" value="InterPro"/>
</dbReference>
<feature type="transmembrane region" description="Helical" evidence="1">
    <location>
        <begin position="366"/>
        <end position="388"/>
    </location>
</feature>
<proteinExistence type="predicted"/>
<sequence>MREYIFEIFKKNPKELNELYGVRALGCYIVIAFHTYTSSILFLPDHLTTFRERIQNLEVVMDLFFVISSYLVVASFSRELGKKPFATAWKNFFIKRSLRIFPAMYMLIAFTVSLMSFTVLAGKAGINLGIMTDGMPKMERQLSYWWADALYISNYFPDRIHIHSWSLGMEEQFYLCMPLFLYIYIYWCKDTVKRISLLTFGLLLALLLRFYLFFHAEITNFDEYLTKIYHPIHTHFDSFLVGILLVEIMKQKAEEVQSRFSPKLFYFAFFILFGIYISTFQWEFKDAPFYYVVFRISLFAVLSGFFTLGVIAGYFRVLNSVFRNGALVVVGKLSYGIYLVHMYVSALVSLKVLNFYSKETNGYWELFVTSIFALLASSIVALLSYLILEKPFIKIREWTQPKYDLVGQRFYTSLVNPKELLVVATLLTFLSFLPYQIVKVFLKSEFLSKSIWSQGALNLCLLVPILLNLYSLIRFRKLWFVYWLQQNTELSPK</sequence>
<dbReference type="OrthoDB" id="9814807at2"/>
<reference evidence="3 4" key="1">
    <citation type="submission" date="2018-02" db="EMBL/GenBank/DDBJ databases">
        <title>Novel Leptospira species isolated from soil and water in Japan.</title>
        <authorList>
            <person name="Nakao R."/>
            <person name="Masuzawa T."/>
        </authorList>
    </citation>
    <scope>NUCLEOTIDE SEQUENCE [LARGE SCALE GENOMIC DNA]</scope>
    <source>
        <strain evidence="3 4">YH101</strain>
    </source>
</reference>
<gene>
    <name evidence="3" type="ORF">LPTSP4_03650</name>
</gene>
<feature type="transmembrane region" description="Helical" evidence="1">
    <location>
        <begin position="420"/>
        <end position="438"/>
    </location>
</feature>
<feature type="transmembrane region" description="Helical" evidence="1">
    <location>
        <begin position="102"/>
        <end position="126"/>
    </location>
</feature>
<feature type="transmembrane region" description="Helical" evidence="1">
    <location>
        <begin position="20"/>
        <end position="43"/>
    </location>
</feature>
<feature type="transmembrane region" description="Helical" evidence="1">
    <location>
        <begin position="172"/>
        <end position="188"/>
    </location>
</feature>
<feature type="transmembrane region" description="Helical" evidence="1">
    <location>
        <begin position="195"/>
        <end position="216"/>
    </location>
</feature>
<feature type="transmembrane region" description="Helical" evidence="1">
    <location>
        <begin position="228"/>
        <end position="248"/>
    </location>
</feature>
<dbReference type="EMBL" id="BFBB01000002">
    <property type="protein sequence ID" value="GBF48865.1"/>
    <property type="molecule type" value="Genomic_DNA"/>
</dbReference>
<accession>A0A2P2DW53</accession>
<dbReference type="Pfam" id="PF01757">
    <property type="entry name" value="Acyl_transf_3"/>
    <property type="match status" value="1"/>
</dbReference>
<evidence type="ECO:0000256" key="1">
    <source>
        <dbReference type="SAM" id="Phobius"/>
    </source>
</evidence>
<evidence type="ECO:0000313" key="3">
    <source>
        <dbReference type="EMBL" id="GBF48865.1"/>
    </source>
</evidence>
<dbReference type="AlphaFoldDB" id="A0A2P2DW53"/>
<keyword evidence="1" id="KW-1133">Transmembrane helix</keyword>
<dbReference type="PANTHER" id="PTHR11161:SF0">
    <property type="entry name" value="O-ACYLTRANSFERASE LIKE PROTEIN"/>
    <property type="match status" value="1"/>
</dbReference>
<comment type="caution">
    <text evidence="3">The sequence shown here is derived from an EMBL/GenBank/DDBJ whole genome shotgun (WGS) entry which is preliminary data.</text>
</comment>
<evidence type="ECO:0000313" key="4">
    <source>
        <dbReference type="Proteomes" id="UP000245133"/>
    </source>
</evidence>
<dbReference type="InterPro" id="IPR002656">
    <property type="entry name" value="Acyl_transf_3_dom"/>
</dbReference>
<dbReference type="Proteomes" id="UP000245133">
    <property type="component" value="Unassembled WGS sequence"/>
</dbReference>
<feature type="transmembrane region" description="Helical" evidence="1">
    <location>
        <begin position="63"/>
        <end position="81"/>
    </location>
</feature>
<organism evidence="3 4">
    <name type="scientific">Leptospira ryugenii</name>
    <dbReference type="NCBI Taxonomy" id="1917863"/>
    <lineage>
        <taxon>Bacteria</taxon>
        <taxon>Pseudomonadati</taxon>
        <taxon>Spirochaetota</taxon>
        <taxon>Spirochaetia</taxon>
        <taxon>Leptospirales</taxon>
        <taxon>Leptospiraceae</taxon>
        <taxon>Leptospira</taxon>
    </lineage>
</organism>
<keyword evidence="4" id="KW-1185">Reference proteome</keyword>
<keyword evidence="1" id="KW-0812">Transmembrane</keyword>
<keyword evidence="3" id="KW-0012">Acyltransferase</keyword>
<name>A0A2P2DW53_9LEPT</name>
<dbReference type="InterPro" id="IPR052728">
    <property type="entry name" value="O2_lipid_transport_reg"/>
</dbReference>
<evidence type="ECO:0000259" key="2">
    <source>
        <dbReference type="Pfam" id="PF01757"/>
    </source>
</evidence>
<feature type="transmembrane region" description="Helical" evidence="1">
    <location>
        <begin position="260"/>
        <end position="277"/>
    </location>
</feature>
<keyword evidence="1" id="KW-0472">Membrane</keyword>
<feature type="transmembrane region" description="Helical" evidence="1">
    <location>
        <begin position="327"/>
        <end position="346"/>
    </location>
</feature>
<protein>
    <submittedName>
        <fullName evidence="3">Acyltransferase</fullName>
    </submittedName>
</protein>
<feature type="transmembrane region" description="Helical" evidence="1">
    <location>
        <begin position="289"/>
        <end position="315"/>
    </location>
</feature>
<feature type="transmembrane region" description="Helical" evidence="1">
    <location>
        <begin position="450"/>
        <end position="470"/>
    </location>
</feature>
<feature type="domain" description="Acyltransferase 3" evidence="2">
    <location>
        <begin position="19"/>
        <end position="380"/>
    </location>
</feature>
<keyword evidence="3" id="KW-0808">Transferase</keyword>
<dbReference type="PANTHER" id="PTHR11161">
    <property type="entry name" value="O-ACYLTRANSFERASE"/>
    <property type="match status" value="1"/>
</dbReference>